<dbReference type="AlphaFoldDB" id="A0A3S4EY59"/>
<evidence type="ECO:0000256" key="4">
    <source>
        <dbReference type="ARBA" id="ARBA00023242"/>
    </source>
</evidence>
<dbReference type="EMBL" id="OUUZ01000001">
    <property type="protein sequence ID" value="SPQ19184.1"/>
    <property type="molecule type" value="Genomic_DNA"/>
</dbReference>
<feature type="region of interest" description="Disordered" evidence="5">
    <location>
        <begin position="157"/>
        <end position="239"/>
    </location>
</feature>
<evidence type="ECO:0000313" key="8">
    <source>
        <dbReference type="EMBL" id="SPQ19184.1"/>
    </source>
</evidence>
<dbReference type="GO" id="GO:0042795">
    <property type="term" value="P:snRNA transcription by RNA polymerase II"/>
    <property type="evidence" value="ECO:0007669"/>
    <property type="project" value="TreeGrafter"/>
</dbReference>
<feature type="domain" description="HTH myb-type" evidence="7">
    <location>
        <begin position="24"/>
        <end position="69"/>
    </location>
</feature>
<dbReference type="Pfam" id="PF13921">
    <property type="entry name" value="Myb_DNA-bind_6"/>
    <property type="match status" value="1"/>
</dbReference>
<evidence type="ECO:0000313" key="9">
    <source>
        <dbReference type="Proteomes" id="UP000289323"/>
    </source>
</evidence>
<dbReference type="InterPro" id="IPR017930">
    <property type="entry name" value="Myb_dom"/>
</dbReference>
<feature type="compositionally biased region" description="Polar residues" evidence="5">
    <location>
        <begin position="175"/>
        <end position="186"/>
    </location>
</feature>
<dbReference type="FunFam" id="1.10.10.60:FF:000016">
    <property type="entry name" value="Transcriptional activator Myb isoform A"/>
    <property type="match status" value="1"/>
</dbReference>
<evidence type="ECO:0000256" key="3">
    <source>
        <dbReference type="ARBA" id="ARBA00023163"/>
    </source>
</evidence>
<feature type="domain" description="Myb-like" evidence="6">
    <location>
        <begin position="73"/>
        <end position="123"/>
    </location>
</feature>
<sequence length="304" mass="33812">MTTSASVMPASRESWSPEAKIPNRWCPEEDQLLAWAVAKEKPEQGTISWHRVASHLPGRTNKDCRKRWHFTLANTIRKGTWMRDEDERLVKAVEVYGTRWSKVAQAVGTRNGDQCSKRWYDCLDPRIDRSPWTPEEDEKLVTLVACHGRNWSDIVQRHFPNRPPISAKNRYTILQRRQQPKQSTGTRRPEASPLRSATPSSFPSTPSLTPSLTPPSPYSRALATPSPSPSATSYTPPEPQTAALEEEWMAALPAGIEGENWSYAIDEASTVSSAQTGIGLELDPLGWATAAAVGWAADAARKRG</sequence>
<feature type="compositionally biased region" description="Low complexity" evidence="5">
    <location>
        <begin position="219"/>
        <end position="235"/>
    </location>
</feature>
<dbReference type="GO" id="GO:0042796">
    <property type="term" value="P:snRNA transcription by RNA polymerase III"/>
    <property type="evidence" value="ECO:0007669"/>
    <property type="project" value="TreeGrafter"/>
</dbReference>
<evidence type="ECO:0000259" key="6">
    <source>
        <dbReference type="PROSITE" id="PS50090"/>
    </source>
</evidence>
<keyword evidence="1" id="KW-0805">Transcription regulation</keyword>
<protein>
    <submittedName>
        <fullName evidence="8">3c55ec5c-a7e9-4a79-ac9b-8bc28ec70211</fullName>
    </submittedName>
</protein>
<dbReference type="SUPFAM" id="SSF46689">
    <property type="entry name" value="Homeodomain-like"/>
    <property type="match status" value="2"/>
</dbReference>
<feature type="domain" description="HTH myb-type" evidence="7">
    <location>
        <begin position="73"/>
        <end position="127"/>
    </location>
</feature>
<dbReference type="SMART" id="SM00717">
    <property type="entry name" value="SANT"/>
    <property type="match status" value="3"/>
</dbReference>
<keyword evidence="4" id="KW-0539">Nucleus</keyword>
<evidence type="ECO:0000256" key="5">
    <source>
        <dbReference type="SAM" id="MobiDB-lite"/>
    </source>
</evidence>
<evidence type="ECO:0000256" key="2">
    <source>
        <dbReference type="ARBA" id="ARBA00023125"/>
    </source>
</evidence>
<dbReference type="PROSITE" id="PS50090">
    <property type="entry name" value="MYB_LIKE"/>
    <property type="match status" value="3"/>
</dbReference>
<evidence type="ECO:0000256" key="1">
    <source>
        <dbReference type="ARBA" id="ARBA00023015"/>
    </source>
</evidence>
<keyword evidence="3" id="KW-0804">Transcription</keyword>
<dbReference type="InterPro" id="IPR051575">
    <property type="entry name" value="Myb-like_DNA-bd"/>
</dbReference>
<dbReference type="GO" id="GO:0001006">
    <property type="term" value="F:RNA polymerase III type 3 promoter sequence-specific DNA binding"/>
    <property type="evidence" value="ECO:0007669"/>
    <property type="project" value="TreeGrafter"/>
</dbReference>
<dbReference type="InterPro" id="IPR001005">
    <property type="entry name" value="SANT/Myb"/>
</dbReference>
<dbReference type="Proteomes" id="UP000289323">
    <property type="component" value="Unassembled WGS sequence"/>
</dbReference>
<feature type="domain" description="HTH myb-type" evidence="7">
    <location>
        <begin position="129"/>
        <end position="179"/>
    </location>
</feature>
<dbReference type="Gene3D" id="1.10.10.60">
    <property type="entry name" value="Homeodomain-like"/>
    <property type="match status" value="3"/>
</dbReference>
<dbReference type="GO" id="GO:0019185">
    <property type="term" value="C:snRNA-activating protein complex"/>
    <property type="evidence" value="ECO:0007669"/>
    <property type="project" value="TreeGrafter"/>
</dbReference>
<feature type="domain" description="Myb-like" evidence="6">
    <location>
        <begin position="124"/>
        <end position="175"/>
    </location>
</feature>
<keyword evidence="2" id="KW-0238">DNA-binding</keyword>
<dbReference type="InterPro" id="IPR009057">
    <property type="entry name" value="Homeodomain-like_sf"/>
</dbReference>
<name>A0A3S4EY59_9PEZI</name>
<organism evidence="8 9">
    <name type="scientific">Thermothielavioides terrestris</name>
    <dbReference type="NCBI Taxonomy" id="2587410"/>
    <lineage>
        <taxon>Eukaryota</taxon>
        <taxon>Fungi</taxon>
        <taxon>Dikarya</taxon>
        <taxon>Ascomycota</taxon>
        <taxon>Pezizomycotina</taxon>
        <taxon>Sordariomycetes</taxon>
        <taxon>Sordariomycetidae</taxon>
        <taxon>Sordariales</taxon>
        <taxon>Chaetomiaceae</taxon>
        <taxon>Thermothielavioides</taxon>
    </lineage>
</organism>
<reference evidence="8 9" key="1">
    <citation type="submission" date="2018-04" db="EMBL/GenBank/DDBJ databases">
        <authorList>
            <person name="Huttner S."/>
            <person name="Dainat J."/>
        </authorList>
    </citation>
    <scope>NUCLEOTIDE SEQUENCE [LARGE SCALE GENOMIC DNA]</scope>
</reference>
<dbReference type="PROSITE" id="PS51294">
    <property type="entry name" value="HTH_MYB"/>
    <property type="match status" value="3"/>
</dbReference>
<feature type="compositionally biased region" description="Low complexity" evidence="5">
    <location>
        <begin position="196"/>
        <end position="211"/>
    </location>
</feature>
<accession>A0A3S4EY59</accession>
<gene>
    <name evidence="8" type="ORF">TT172_LOCUS1603</name>
</gene>
<proteinExistence type="predicted"/>
<dbReference type="PANTHER" id="PTHR46621">
    <property type="entry name" value="SNRNA-ACTIVATING PROTEIN COMPLEX SUBUNIT 4"/>
    <property type="match status" value="1"/>
</dbReference>
<feature type="domain" description="Myb-like" evidence="6">
    <location>
        <begin position="23"/>
        <end position="72"/>
    </location>
</feature>
<dbReference type="PANTHER" id="PTHR46621:SF1">
    <property type="entry name" value="SNRNA-ACTIVATING PROTEIN COMPLEX SUBUNIT 4"/>
    <property type="match status" value="1"/>
</dbReference>
<dbReference type="Pfam" id="PF00249">
    <property type="entry name" value="Myb_DNA-binding"/>
    <property type="match status" value="1"/>
</dbReference>
<dbReference type="CDD" id="cd00167">
    <property type="entry name" value="SANT"/>
    <property type="match status" value="3"/>
</dbReference>
<dbReference type="GO" id="GO:0000978">
    <property type="term" value="F:RNA polymerase II cis-regulatory region sequence-specific DNA binding"/>
    <property type="evidence" value="ECO:0007669"/>
    <property type="project" value="TreeGrafter"/>
</dbReference>
<evidence type="ECO:0000259" key="7">
    <source>
        <dbReference type="PROSITE" id="PS51294"/>
    </source>
</evidence>